<dbReference type="RefSeq" id="WP_319833930.1">
    <property type="nucleotide sequence ID" value="NZ_CP138858.1"/>
</dbReference>
<organism evidence="2 3">
    <name type="scientific">Coraliomargarita algicola</name>
    <dbReference type="NCBI Taxonomy" id="3092156"/>
    <lineage>
        <taxon>Bacteria</taxon>
        <taxon>Pseudomonadati</taxon>
        <taxon>Verrucomicrobiota</taxon>
        <taxon>Opitutia</taxon>
        <taxon>Puniceicoccales</taxon>
        <taxon>Coraliomargaritaceae</taxon>
        <taxon>Coraliomargarita</taxon>
    </lineage>
</organism>
<sequence>MNKILPLLSVAPFVLLSWSHAATITWGSATTVSGDSDVSTDGTLVVAASFNQAISSIDVNGVTFTGGGTLANLRNSSTYGTALNYSSGNSHNTAFGSTSTPFGNLSGNYQDLLESGLWETGTDPEVDLQTKTFTFGGTGNELEDGQEYQIQIWAQDARNGKDGGALTIAGIGGVTLDYTNSNSAGGLGQYVIGTFTADADTQSFDFVFDTTWHVNAMQLRAVPEPSAYAAIAGVLALACVVTRRRA</sequence>
<protein>
    <recommendedName>
        <fullName evidence="4">PEP-CTERM protein-sorting domain-containing protein</fullName>
    </recommendedName>
</protein>
<reference evidence="2 3" key="1">
    <citation type="submission" date="2023-11" db="EMBL/GenBank/DDBJ databases">
        <title>Coraliomargarita sp. nov., isolated from marine algae.</title>
        <authorList>
            <person name="Lee J.K."/>
            <person name="Baek J.H."/>
            <person name="Kim J.M."/>
            <person name="Choi D.G."/>
            <person name="Jeon C.O."/>
        </authorList>
    </citation>
    <scope>NUCLEOTIDE SEQUENCE [LARGE SCALE GENOMIC DNA]</scope>
    <source>
        <strain evidence="2 3">J2-16</strain>
    </source>
</reference>
<feature type="chain" id="PRO_5046881655" description="PEP-CTERM protein-sorting domain-containing protein" evidence="1">
    <location>
        <begin position="22"/>
        <end position="246"/>
    </location>
</feature>
<accession>A0ABZ0RLI5</accession>
<dbReference type="EMBL" id="CP138858">
    <property type="protein sequence ID" value="WPJ97079.1"/>
    <property type="molecule type" value="Genomic_DNA"/>
</dbReference>
<gene>
    <name evidence="2" type="ORF">SH580_05085</name>
</gene>
<keyword evidence="3" id="KW-1185">Reference proteome</keyword>
<evidence type="ECO:0000256" key="1">
    <source>
        <dbReference type="SAM" id="SignalP"/>
    </source>
</evidence>
<name>A0ABZ0RLI5_9BACT</name>
<evidence type="ECO:0000313" key="3">
    <source>
        <dbReference type="Proteomes" id="UP001324993"/>
    </source>
</evidence>
<feature type="signal peptide" evidence="1">
    <location>
        <begin position="1"/>
        <end position="21"/>
    </location>
</feature>
<evidence type="ECO:0008006" key="4">
    <source>
        <dbReference type="Google" id="ProtNLM"/>
    </source>
</evidence>
<dbReference type="Proteomes" id="UP001324993">
    <property type="component" value="Chromosome"/>
</dbReference>
<proteinExistence type="predicted"/>
<keyword evidence="1" id="KW-0732">Signal</keyword>
<evidence type="ECO:0000313" key="2">
    <source>
        <dbReference type="EMBL" id="WPJ97079.1"/>
    </source>
</evidence>